<feature type="region of interest" description="Disordered" evidence="1">
    <location>
        <begin position="814"/>
        <end position="833"/>
    </location>
</feature>
<dbReference type="EMBL" id="QPFP01000028">
    <property type="protein sequence ID" value="TEB29206.1"/>
    <property type="molecule type" value="Genomic_DNA"/>
</dbReference>
<feature type="region of interest" description="Disordered" evidence="1">
    <location>
        <begin position="853"/>
        <end position="982"/>
    </location>
</feature>
<feature type="compositionally biased region" description="Polar residues" evidence="1">
    <location>
        <begin position="29"/>
        <end position="43"/>
    </location>
</feature>
<feature type="region of interest" description="Disordered" evidence="1">
    <location>
        <begin position="387"/>
        <end position="720"/>
    </location>
</feature>
<sequence>MPLKNLTQTHPSHPAHSDPRMPSIRLISATPSAAGSSDPNSTIRVFDDPVRSSSPTPWDSMPPPPPVPPLKHHSSRLLPKKSTSGLAEASSSATRLVPKKSKRRLLGSLGNALPFKENARGNDFSDVVRRVAAGNGSSSSPMGSAKLKGGFEIYVDPSADPDMSDIMVVKKQKSRAALDDMGWGPTNANGSSGRGVLGEVTNGSSSDLLSKKEKEGGGMLKVKVDEDKKWWSIGRGRKDSKDERKVKEKEKENAARSRASSPVPPPRSQTPDPFKGVNAQSEQSRGRFNSLDAGILLGLSKRKSNNVLASEAPTLHPQTQPRKMERIPTPPQMTYSRSATPTFGGLFSGPGVQTGGLEVPAPTNTSNQGSIALRAMRSVKSFARIGNWAQSKGEEMPKKEKEKTVKEKKKVKEGGEEKKSRRVSKKEKEKDDTVRRMSGSSFEAGALSSGPMSDGKAGSVSRKHSILGLGLPSSMRLPRMRSGSTASSLFGATPSPVPPVPPIPNRFGTVNSVLSTASSNGGGSDNAGTINAQRLSVDSAVAPEGRRRTSIQSTASSLRPNSITSTLSGTSTRSRGSTDRCSSGASIRWDEEGIQRAKAEREKEVLTKRESVKKAGKKTSRDSKRSSESRRRTGISDIFPEVMGGGVSKPAQPEPEVRRYPIVTIEEATADGHGDDLNEPIMEESEEEEECVQVVATPMKKPRARPLSEQLLGKSRPLPVHEGEDGVLGILSAATNDLAQLINNLDLEATPATPDMTPLRPSASPFGSEPSTSMSRSIEYNGSPLKKKEIVGTSRGVRGIGVRASAASISSLRPYGQSKTVNNGHPTIRGKPSFSETMLGKGNPIASSVATAKSIGLPSPPLPSFVKAHKRSMTPIREPDPAPVFEPLQPPPSKRQANVVKAKSKVSPPPERVKDTFDDSSEDEDRYRTLRAKKASKGPSERTFGSLATDKASGARTIGRGSKMSTASSASSRKMSVEKGVPMSREARRMLGMSGTMGGSVVSAYQVELDESDPDSDVPEELRHILKKDEADTITYQGVGVEENQSDDEEYRDDSSFTGRLHQFDEDDMTMDIRAPRSRSVSPFDPATLARFSCSTEVNMSEAEIQQAHLLPVFRAQLITDTAALDADFDEDCFTASDENNTKRSFNFTEELAKLSEAGDSDRRSFVEQLENAFRTPAKIDLRADFGVTLDVPPVPPLPDYLRRSIAPPVEAGSYVSEEDSESSIGVGRDACSDESQVMQLPAPTFFQRSAVRQYELEQQEIVVTSLQDGRLRLSKLSPSTAGTTGSLKSKASTLSSVSRRSDHSDGQLNRSFKFGGLSSTSPNPAKVPQSPGHDSLFDNISMEDSPDSSHCRPLTLSDVIPPPSHVREVSFSSSMLDDYEDSALKSLIAETMSGVPQNSNHLQPRERTMSEASLDPRVSRRFSSFIPLTRPSSGVSFAGLDSYDEVRRGFEFNDQRPNFYPGPNAPTAHSRGHRAARDSVFSIASVSSYGQVIRDGATDPFDYGVAPPSHMPSLQERSHEEDMTQSSIGTQMYDESFDMSTQVEDTFSFINHRPVLRRRVDSDASSFYCGVPASTARGVRRRSSNFSVSSISGMPPVSMYTRGFGHHRRSSSVTSASSIALNYAHGGVGARAILARHRREVSVDSGYSDFSPMRPTARPGIGDKMFETAAPLAAIPRSPEQSISGDFLSADYGPNRTSFGSFDYYDSIIDADDACSYRFHPQRDSIAEEYEDEERPSSISDSLFDQTRLRSSADSGSLFGNDNDSYMPPHQFRPLSMMSSMGDPNSPMRDDDTMISMIGGGHVRRRSVVSMIAASPCVRMEKKATHRRTARAVLQEMKKAEKQARAVVPSPAKPKTVELKPSIVSTASTHFGDDRMVSAQHSLLARQSLEESVLVASGEDRSVSFQAPVFSRPRPVSRSRSSTCTSESSGRDTPPLSPSDGTSVSGGSFSSIDMAEMSASLSNVSQPSSTLASARARAQNIGHSHRRRYSRAQITRSSVYETIDEEDTTWSSSSSPAQSMFSSATNKLPPAVEDSTAVYVVGSDTESIYNADDPSTWDDERGIVALRKFYNLKDEAHTTVQESQRTWIDTPFSLYALQTFDPPRQPEAMKAMLEQSLRAFGPLPAELRRMRSRKNSRPSPYPAARTFKTSLNFLALRVSSASQALDIDDRADEDAGYRTYTRTEREEGLTP</sequence>
<feature type="compositionally biased region" description="Polar residues" evidence="1">
    <location>
        <begin position="332"/>
        <end position="341"/>
    </location>
</feature>
<protein>
    <submittedName>
        <fullName evidence="2">Uncharacterized protein</fullName>
    </submittedName>
</protein>
<feature type="region of interest" description="Disordered" evidence="1">
    <location>
        <begin position="749"/>
        <end position="781"/>
    </location>
</feature>
<feature type="compositionally biased region" description="Low complexity" evidence="1">
    <location>
        <begin position="962"/>
        <end position="974"/>
    </location>
</feature>
<organism evidence="2 3">
    <name type="scientific">Coprinellus micaceus</name>
    <name type="common">Glistening ink-cap mushroom</name>
    <name type="synonym">Coprinus micaceus</name>
    <dbReference type="NCBI Taxonomy" id="71717"/>
    <lineage>
        <taxon>Eukaryota</taxon>
        <taxon>Fungi</taxon>
        <taxon>Dikarya</taxon>
        <taxon>Basidiomycota</taxon>
        <taxon>Agaricomycotina</taxon>
        <taxon>Agaricomycetes</taxon>
        <taxon>Agaricomycetidae</taxon>
        <taxon>Agaricales</taxon>
        <taxon>Agaricineae</taxon>
        <taxon>Psathyrellaceae</taxon>
        <taxon>Coprinellus</taxon>
    </lineage>
</organism>
<feature type="region of interest" description="Disordered" evidence="1">
    <location>
        <begin position="2166"/>
        <end position="2192"/>
    </location>
</feature>
<evidence type="ECO:0000313" key="2">
    <source>
        <dbReference type="EMBL" id="TEB29206.1"/>
    </source>
</evidence>
<feature type="compositionally biased region" description="Pro residues" evidence="1">
    <location>
        <begin position="60"/>
        <end position="69"/>
    </location>
</feature>
<feature type="region of interest" description="Disordered" evidence="1">
    <location>
        <begin position="1971"/>
        <end position="2027"/>
    </location>
</feature>
<gene>
    <name evidence="2" type="ORF">FA13DRAFT_1793303</name>
</gene>
<feature type="region of interest" description="Disordered" evidence="1">
    <location>
        <begin position="179"/>
        <end position="286"/>
    </location>
</feature>
<feature type="region of interest" description="Disordered" evidence="1">
    <location>
        <begin position="1729"/>
        <end position="1748"/>
    </location>
</feature>
<dbReference type="OrthoDB" id="2563277at2759"/>
<feature type="compositionally biased region" description="Low complexity" evidence="1">
    <location>
        <begin position="1912"/>
        <end position="1929"/>
    </location>
</feature>
<feature type="compositionally biased region" description="Acidic residues" evidence="1">
    <location>
        <begin position="677"/>
        <end position="691"/>
    </location>
</feature>
<dbReference type="Proteomes" id="UP000298030">
    <property type="component" value="Unassembled WGS sequence"/>
</dbReference>
<feature type="compositionally biased region" description="Polar residues" evidence="1">
    <location>
        <begin position="1277"/>
        <end position="1299"/>
    </location>
</feature>
<feature type="region of interest" description="Disordered" evidence="1">
    <location>
        <begin position="310"/>
        <end position="368"/>
    </location>
</feature>
<feature type="compositionally biased region" description="Basic and acidic residues" evidence="1">
    <location>
        <begin position="209"/>
        <end position="255"/>
    </location>
</feature>
<feature type="compositionally biased region" description="Basic and acidic residues" evidence="1">
    <location>
        <begin position="392"/>
        <end position="419"/>
    </location>
</feature>
<feature type="compositionally biased region" description="Pro residues" evidence="1">
    <location>
        <begin position="881"/>
        <end position="893"/>
    </location>
</feature>
<feature type="compositionally biased region" description="Polar residues" evidence="1">
    <location>
        <begin position="1940"/>
        <end position="1951"/>
    </location>
</feature>
<reference evidence="2 3" key="1">
    <citation type="journal article" date="2019" name="Nat. Ecol. Evol.">
        <title>Megaphylogeny resolves global patterns of mushroom evolution.</title>
        <authorList>
            <person name="Varga T."/>
            <person name="Krizsan K."/>
            <person name="Foldi C."/>
            <person name="Dima B."/>
            <person name="Sanchez-Garcia M."/>
            <person name="Sanchez-Ramirez S."/>
            <person name="Szollosi G.J."/>
            <person name="Szarkandi J.G."/>
            <person name="Papp V."/>
            <person name="Albert L."/>
            <person name="Andreopoulos W."/>
            <person name="Angelini C."/>
            <person name="Antonin V."/>
            <person name="Barry K.W."/>
            <person name="Bougher N.L."/>
            <person name="Buchanan P."/>
            <person name="Buyck B."/>
            <person name="Bense V."/>
            <person name="Catcheside P."/>
            <person name="Chovatia M."/>
            <person name="Cooper J."/>
            <person name="Damon W."/>
            <person name="Desjardin D."/>
            <person name="Finy P."/>
            <person name="Geml J."/>
            <person name="Haridas S."/>
            <person name="Hughes K."/>
            <person name="Justo A."/>
            <person name="Karasinski D."/>
            <person name="Kautmanova I."/>
            <person name="Kiss B."/>
            <person name="Kocsube S."/>
            <person name="Kotiranta H."/>
            <person name="LaButti K.M."/>
            <person name="Lechner B.E."/>
            <person name="Liimatainen K."/>
            <person name="Lipzen A."/>
            <person name="Lukacs Z."/>
            <person name="Mihaltcheva S."/>
            <person name="Morgado L.N."/>
            <person name="Niskanen T."/>
            <person name="Noordeloos M.E."/>
            <person name="Ohm R.A."/>
            <person name="Ortiz-Santana B."/>
            <person name="Ovrebo C."/>
            <person name="Racz N."/>
            <person name="Riley R."/>
            <person name="Savchenko A."/>
            <person name="Shiryaev A."/>
            <person name="Soop K."/>
            <person name="Spirin V."/>
            <person name="Szebenyi C."/>
            <person name="Tomsovsky M."/>
            <person name="Tulloss R.E."/>
            <person name="Uehling J."/>
            <person name="Grigoriev I.V."/>
            <person name="Vagvolgyi C."/>
            <person name="Papp T."/>
            <person name="Martin F.M."/>
            <person name="Miettinen O."/>
            <person name="Hibbett D.S."/>
            <person name="Nagy L.G."/>
        </authorList>
    </citation>
    <scope>NUCLEOTIDE SEQUENCE [LARGE SCALE GENOMIC DNA]</scope>
    <source>
        <strain evidence="2 3">FP101781</strain>
    </source>
</reference>
<feature type="compositionally biased region" description="Polar residues" evidence="1">
    <location>
        <begin position="1"/>
        <end position="11"/>
    </location>
</feature>
<feature type="compositionally biased region" description="Low complexity" evidence="1">
    <location>
        <begin position="562"/>
        <end position="584"/>
    </location>
</feature>
<name>A0A4Y7T4W0_COPMI</name>
<evidence type="ECO:0000256" key="1">
    <source>
        <dbReference type="SAM" id="MobiDB-lite"/>
    </source>
</evidence>
<feature type="compositionally biased region" description="Basic residues" evidence="1">
    <location>
        <begin position="70"/>
        <end position="79"/>
    </location>
</feature>
<feature type="region of interest" description="Disordered" evidence="1">
    <location>
        <begin position="1912"/>
        <end position="1951"/>
    </location>
</feature>
<accession>A0A4Y7T4W0</accession>
<feature type="compositionally biased region" description="Polar residues" evidence="1">
    <location>
        <begin position="769"/>
        <end position="780"/>
    </location>
</feature>
<feature type="compositionally biased region" description="Polar residues" evidence="1">
    <location>
        <begin position="550"/>
        <end position="561"/>
    </location>
</feature>
<dbReference type="STRING" id="71717.A0A4Y7T4W0"/>
<feature type="region of interest" description="Disordered" evidence="1">
    <location>
        <begin position="1276"/>
        <end position="1360"/>
    </location>
</feature>
<keyword evidence="3" id="KW-1185">Reference proteome</keyword>
<feature type="compositionally biased region" description="Polar residues" evidence="1">
    <location>
        <begin position="814"/>
        <end position="825"/>
    </location>
</feature>
<feature type="compositionally biased region" description="Pro residues" evidence="1">
    <location>
        <begin position="495"/>
        <end position="504"/>
    </location>
</feature>
<feature type="region of interest" description="Disordered" evidence="1">
    <location>
        <begin position="1"/>
        <end position="103"/>
    </location>
</feature>
<evidence type="ECO:0000313" key="3">
    <source>
        <dbReference type="Proteomes" id="UP000298030"/>
    </source>
</evidence>
<comment type="caution">
    <text evidence="2">The sequence shown here is derived from an EMBL/GenBank/DDBJ whole genome shotgun (WGS) entry which is preliminary data.</text>
</comment>
<feature type="compositionally biased region" description="Polar residues" evidence="1">
    <location>
        <begin position="1738"/>
        <end position="1748"/>
    </location>
</feature>
<feature type="compositionally biased region" description="Polar residues" evidence="1">
    <location>
        <begin position="81"/>
        <end position="94"/>
    </location>
</feature>
<feature type="compositionally biased region" description="Basic and acidic residues" evidence="1">
    <location>
        <begin position="426"/>
        <end position="435"/>
    </location>
</feature>
<feature type="compositionally biased region" description="Basic and acidic residues" evidence="1">
    <location>
        <begin position="2174"/>
        <end position="2192"/>
    </location>
</feature>
<feature type="region of interest" description="Disordered" evidence="1">
    <location>
        <begin position="1396"/>
        <end position="1415"/>
    </location>
</feature>
<feature type="compositionally biased region" description="Basic and acidic residues" evidence="1">
    <location>
        <begin position="588"/>
        <end position="631"/>
    </location>
</feature>
<feature type="compositionally biased region" description="Low complexity" evidence="1">
    <location>
        <begin position="2012"/>
        <end position="2024"/>
    </location>
</feature>
<proteinExistence type="predicted"/>